<dbReference type="EMBL" id="CP002062">
    <property type="protein sequence ID" value="ADJ14473.1"/>
    <property type="molecule type" value="Genomic_DNA"/>
</dbReference>
<dbReference type="STRING" id="795797.HacjB3_05410"/>
<evidence type="ECO:0000313" key="2">
    <source>
        <dbReference type="EMBL" id="ELY40187.1"/>
    </source>
</evidence>
<evidence type="ECO:0000313" key="4">
    <source>
        <dbReference type="Proteomes" id="UP000011645"/>
    </source>
</evidence>
<evidence type="ECO:0000313" key="1">
    <source>
        <dbReference type="EMBL" id="ADJ14473.1"/>
    </source>
</evidence>
<keyword evidence="4" id="KW-1185">Reference proteome</keyword>
<reference evidence="2 4" key="2">
    <citation type="journal article" date="2014" name="PLoS Genet.">
        <title>Phylogenetically driven sequencing of extremely halophilic archaea reveals strategies for static and dynamic osmo-response.</title>
        <authorList>
            <person name="Becker E.A."/>
            <person name="Seitzer P.M."/>
            <person name="Tritt A."/>
            <person name="Larsen D."/>
            <person name="Krusor M."/>
            <person name="Yao A.I."/>
            <person name="Wu D."/>
            <person name="Madern D."/>
            <person name="Eisen J.A."/>
            <person name="Darling A.E."/>
            <person name="Facciotti M.T."/>
        </authorList>
    </citation>
    <scope>NUCLEOTIDE SEQUENCE [LARGE SCALE GENOMIC DNA]</scope>
    <source>
        <strain evidence="2">B3</strain>
        <strain evidence="4">DSM 18796 / CECT 7217 / JCM 14584 / KCTC 4019 / B3</strain>
    </source>
</reference>
<sequence length="133" mass="14570">MSIKQTPSGQSTRVAVEEATGNVLGVPLIRFSGFDFEIEDPSERERAIEGDTVHYDRPVDPSGSFSLYPTSPSVSAMYEAILARKIGSVAYTLPDDDTKGRHAVTGVRFTNVSQDELDTGYLYTGDWEGDFVI</sequence>
<dbReference type="PATRIC" id="fig|795797.18.peg.1085"/>
<dbReference type="EMBL" id="AOHV01000010">
    <property type="protein sequence ID" value="ELY40187.1"/>
    <property type="molecule type" value="Genomic_DNA"/>
</dbReference>
<evidence type="ECO:0000313" key="3">
    <source>
        <dbReference type="Proteomes" id="UP000000390"/>
    </source>
</evidence>
<dbReference type="GeneID" id="9418886"/>
<dbReference type="RefSeq" id="WP_008414614.1">
    <property type="nucleotide sequence ID" value="NC_014297.1"/>
</dbReference>
<proteinExistence type="predicted"/>
<dbReference type="OrthoDB" id="380208at2157"/>
<name>D8J9V1_HALJB</name>
<gene>
    <name evidence="1" type="ordered locus">HacjB3_05410</name>
    <name evidence="2" type="ORF">C497_03785</name>
</gene>
<protein>
    <submittedName>
        <fullName evidence="1">Uncharacterized protein</fullName>
    </submittedName>
</protein>
<dbReference type="AlphaFoldDB" id="D8J9V1"/>
<reference evidence="1 3" key="1">
    <citation type="journal article" date="2010" name="J. Bacteriol.">
        <title>Complete genome sequence of Halalkalicoccus jeotgali B3(T), an extremely halophilic archaeon.</title>
        <authorList>
            <person name="Roh S.W."/>
            <person name="Nam Y.D."/>
            <person name="Nam S.H."/>
            <person name="Choi S.H."/>
            <person name="Park H.S."/>
            <person name="Bae J.W."/>
        </authorList>
    </citation>
    <scope>NUCLEOTIDE SEQUENCE [LARGE SCALE GENOMIC DNA]</scope>
    <source>
        <strain evidence="1">B3</strain>
        <strain evidence="3">DSM 18796 / CECT 7217 / JCM 14584 / KCTC 4019 / B3</strain>
    </source>
</reference>
<dbReference type="HOGENOM" id="CLU_1901860_0_0_2"/>
<dbReference type="Proteomes" id="UP000000390">
    <property type="component" value="Chromosome"/>
</dbReference>
<organism evidence="1 3">
    <name type="scientific">Halalkalicoccus jeotgali (strain DSM 18796 / CECT 7217 / JCM 14584 / KCTC 4019 / B3)</name>
    <dbReference type="NCBI Taxonomy" id="795797"/>
    <lineage>
        <taxon>Archaea</taxon>
        <taxon>Methanobacteriati</taxon>
        <taxon>Methanobacteriota</taxon>
        <taxon>Stenosarchaea group</taxon>
        <taxon>Halobacteria</taxon>
        <taxon>Halobacteriales</taxon>
        <taxon>Halococcaceae</taxon>
        <taxon>Halalkalicoccus</taxon>
    </lineage>
</organism>
<accession>D8J9V1</accession>
<dbReference type="Proteomes" id="UP000011645">
    <property type="component" value="Unassembled WGS sequence"/>
</dbReference>
<dbReference type="KEGG" id="hje:HacjB3_05410"/>